<feature type="region of interest" description="Disordered" evidence="1">
    <location>
        <begin position="101"/>
        <end position="128"/>
    </location>
</feature>
<evidence type="ECO:0000313" key="4">
    <source>
        <dbReference type="WBParaSite" id="Hba_17712"/>
    </source>
</evidence>
<dbReference type="Pfam" id="PF18701">
    <property type="entry name" value="DUF5641"/>
    <property type="match status" value="1"/>
</dbReference>
<organism evidence="3 4">
    <name type="scientific">Heterorhabditis bacteriophora</name>
    <name type="common">Entomopathogenic nematode worm</name>
    <dbReference type="NCBI Taxonomy" id="37862"/>
    <lineage>
        <taxon>Eukaryota</taxon>
        <taxon>Metazoa</taxon>
        <taxon>Ecdysozoa</taxon>
        <taxon>Nematoda</taxon>
        <taxon>Chromadorea</taxon>
        <taxon>Rhabditida</taxon>
        <taxon>Rhabditina</taxon>
        <taxon>Rhabditomorpha</taxon>
        <taxon>Strongyloidea</taxon>
        <taxon>Heterorhabditidae</taxon>
        <taxon>Heterorhabditis</taxon>
    </lineage>
</organism>
<dbReference type="PANTHER" id="PTHR47331">
    <property type="entry name" value="PHD-TYPE DOMAIN-CONTAINING PROTEIN"/>
    <property type="match status" value="1"/>
</dbReference>
<dbReference type="PANTHER" id="PTHR47331:SF1">
    <property type="entry name" value="GAG-LIKE PROTEIN"/>
    <property type="match status" value="1"/>
</dbReference>
<proteinExistence type="predicted"/>
<dbReference type="InterPro" id="IPR040676">
    <property type="entry name" value="DUF5641"/>
</dbReference>
<sequence>MADKFWLKWNIEYLTELRESHNIKLRQARSSKRKIPEIGEIVIIQHDLLPRGSWQLGRIVEVIESADNLIRSAKVITKKGKITHRPISKLIPLEIRSVSFNDTHQTQETSENQINKPTRSQPARRAKR</sequence>
<feature type="domain" description="DUF5641" evidence="2">
    <location>
        <begin position="1"/>
        <end position="93"/>
    </location>
</feature>
<evidence type="ECO:0000313" key="3">
    <source>
        <dbReference type="Proteomes" id="UP000095283"/>
    </source>
</evidence>
<evidence type="ECO:0000256" key="1">
    <source>
        <dbReference type="SAM" id="MobiDB-lite"/>
    </source>
</evidence>
<keyword evidence="3" id="KW-1185">Reference proteome</keyword>
<reference evidence="4" key="1">
    <citation type="submission" date="2016-11" db="UniProtKB">
        <authorList>
            <consortium name="WormBaseParasite"/>
        </authorList>
    </citation>
    <scope>IDENTIFICATION</scope>
</reference>
<evidence type="ECO:0000259" key="2">
    <source>
        <dbReference type="Pfam" id="PF18701"/>
    </source>
</evidence>
<dbReference type="AlphaFoldDB" id="A0A1I7XIY5"/>
<dbReference type="WBParaSite" id="Hba_17712">
    <property type="protein sequence ID" value="Hba_17712"/>
    <property type="gene ID" value="Hba_17712"/>
</dbReference>
<protein>
    <submittedName>
        <fullName evidence="4">DUF5641 domain-containing protein</fullName>
    </submittedName>
</protein>
<feature type="compositionally biased region" description="Polar residues" evidence="1">
    <location>
        <begin position="101"/>
        <end position="121"/>
    </location>
</feature>
<name>A0A1I7XIY5_HETBA</name>
<accession>A0A1I7XIY5</accession>
<dbReference type="Proteomes" id="UP000095283">
    <property type="component" value="Unplaced"/>
</dbReference>